<name>A0A135S404_9PEZI</name>
<gene>
    <name evidence="2" type="ORF">CSAL01_10638</name>
</gene>
<accession>A0A135S404</accession>
<comment type="caution">
    <text evidence="2">The sequence shown here is derived from an EMBL/GenBank/DDBJ whole genome shotgun (WGS) entry which is preliminary data.</text>
</comment>
<feature type="compositionally biased region" description="Low complexity" evidence="1">
    <location>
        <begin position="188"/>
        <end position="197"/>
    </location>
</feature>
<evidence type="ECO:0000313" key="2">
    <source>
        <dbReference type="EMBL" id="KXH30653.1"/>
    </source>
</evidence>
<dbReference type="EMBL" id="JFFI01002545">
    <property type="protein sequence ID" value="KXH30653.1"/>
    <property type="molecule type" value="Genomic_DNA"/>
</dbReference>
<protein>
    <submittedName>
        <fullName evidence="2">Uncharacterized protein</fullName>
    </submittedName>
</protein>
<keyword evidence="3" id="KW-1185">Reference proteome</keyword>
<organism evidence="2 3">
    <name type="scientific">Colletotrichum salicis</name>
    <dbReference type="NCBI Taxonomy" id="1209931"/>
    <lineage>
        <taxon>Eukaryota</taxon>
        <taxon>Fungi</taxon>
        <taxon>Dikarya</taxon>
        <taxon>Ascomycota</taxon>
        <taxon>Pezizomycotina</taxon>
        <taxon>Sordariomycetes</taxon>
        <taxon>Hypocreomycetidae</taxon>
        <taxon>Glomerellales</taxon>
        <taxon>Glomerellaceae</taxon>
        <taxon>Colletotrichum</taxon>
        <taxon>Colletotrichum acutatum species complex</taxon>
    </lineage>
</organism>
<reference evidence="2 3" key="1">
    <citation type="submission" date="2014-02" db="EMBL/GenBank/DDBJ databases">
        <title>The genome sequence of Colletotrichum salicis CBS 607.94.</title>
        <authorList>
            <person name="Baroncelli R."/>
            <person name="Thon M.R."/>
        </authorList>
    </citation>
    <scope>NUCLEOTIDE SEQUENCE [LARGE SCALE GENOMIC DNA]</scope>
    <source>
        <strain evidence="2 3">CBS 607.94</strain>
    </source>
</reference>
<proteinExistence type="predicted"/>
<dbReference type="AlphaFoldDB" id="A0A135S404"/>
<dbReference type="Proteomes" id="UP000070121">
    <property type="component" value="Unassembled WGS sequence"/>
</dbReference>
<evidence type="ECO:0000256" key="1">
    <source>
        <dbReference type="SAM" id="MobiDB-lite"/>
    </source>
</evidence>
<feature type="region of interest" description="Disordered" evidence="1">
    <location>
        <begin position="170"/>
        <end position="197"/>
    </location>
</feature>
<sequence length="352" mass="39351">MVLGASRPPLAPVVTDADVAALENLRPRCQDRTDEWGDWVTLVLRTFFTLSLRRPMSLATLAYPVVGGAPIFQQNYWPQRPKMEREAFSKRVEQVQVQPSGSDVSKVESGISQTLGLVGALTTEQAQKRSLGFWKVEALDEHHGQCRIPVLRIEEFMSYMIDVDGSIPISERQKGKGASKGDQWPKLSLNPWSTPSQSSSPSYDIASAGTSCWAYFLYSLGIRPNMNLIQWRPQVDQPANSTNGGIQLEIDGSVLCHIINLYSIVPYAHGRPRVRHAQQLPDRRRIMRCDFDFGQLDWHYVDDEVRACFSPGSEFDIASAKQAFGSNAKLVEEGTAMATYLTTLENRPSDSK</sequence>
<evidence type="ECO:0000313" key="3">
    <source>
        <dbReference type="Proteomes" id="UP000070121"/>
    </source>
</evidence>
<dbReference type="OrthoDB" id="5420336at2759"/>